<evidence type="ECO:0000313" key="1">
    <source>
        <dbReference type="EMBL" id="EEC14142.1"/>
    </source>
</evidence>
<feature type="non-terminal residue" evidence="1">
    <location>
        <position position="1"/>
    </location>
</feature>
<dbReference type="PANTHER" id="PTHR46579">
    <property type="entry name" value="F5/8 TYPE C DOMAIN-CONTAINING PROTEIN-RELATED"/>
    <property type="match status" value="1"/>
</dbReference>
<dbReference type="EMBL" id="DS862196">
    <property type="protein sequence ID" value="EEC14142.1"/>
    <property type="molecule type" value="Genomic_DNA"/>
</dbReference>
<dbReference type="Proteomes" id="UP000001555">
    <property type="component" value="Unassembled WGS sequence"/>
</dbReference>
<reference evidence="2" key="2">
    <citation type="submission" date="2020-05" db="UniProtKB">
        <authorList>
            <consortium name="EnsemblMetazoa"/>
        </authorList>
    </citation>
    <scope>IDENTIFICATION</scope>
    <source>
        <strain evidence="2">wikel</strain>
    </source>
</reference>
<keyword evidence="3" id="KW-1185">Reference proteome</keyword>
<dbReference type="STRING" id="6945.B7Q5M0"/>
<accession>B7Q5M0</accession>
<dbReference type="EnsemblMetazoa" id="ISCW024721-RA">
    <property type="protein sequence ID" value="ISCW024721-PA"/>
    <property type="gene ID" value="ISCW024721"/>
</dbReference>
<dbReference type="AlphaFoldDB" id="B7Q5M0"/>
<sequence length="142" mass="16560">RMPRSLKDNTLWKAKELENWILYYNIPVMDSILWDCYLRHWAQLVESLHVMLEKEISIIDVNAVDLMILEFMLTTEHLYGKNSMTYNMHQLGHLVKSVRLWGPLWAHSAFPFESGNGYLKARVKAANGIPQQICRSMALQIA</sequence>
<name>B7Q5M0_IXOSC</name>
<dbReference type="PaxDb" id="6945-B7Q5M0"/>
<dbReference type="VEuPathDB" id="VectorBase:ISCP_033047"/>
<dbReference type="HOGENOM" id="CLU_104036_0_0_1"/>
<organism>
    <name type="scientific">Ixodes scapularis</name>
    <name type="common">Black-legged tick</name>
    <name type="synonym">Deer tick</name>
    <dbReference type="NCBI Taxonomy" id="6945"/>
    <lineage>
        <taxon>Eukaryota</taxon>
        <taxon>Metazoa</taxon>
        <taxon>Ecdysozoa</taxon>
        <taxon>Arthropoda</taxon>
        <taxon>Chelicerata</taxon>
        <taxon>Arachnida</taxon>
        <taxon>Acari</taxon>
        <taxon>Parasitiformes</taxon>
        <taxon>Ixodida</taxon>
        <taxon>Ixodoidea</taxon>
        <taxon>Ixodidae</taxon>
        <taxon>Ixodinae</taxon>
        <taxon>Ixodes</taxon>
    </lineage>
</organism>
<evidence type="ECO:0000313" key="2">
    <source>
        <dbReference type="EnsemblMetazoa" id="ISCW024721-PA"/>
    </source>
</evidence>
<protein>
    <submittedName>
        <fullName evidence="1 2">Uncharacterized protein</fullName>
    </submittedName>
</protein>
<dbReference type="EMBL" id="ABJB010346721">
    <property type="status" value="NOT_ANNOTATED_CDS"/>
    <property type="molecule type" value="Genomic_DNA"/>
</dbReference>
<dbReference type="VEuPathDB" id="VectorBase:ISCW024721"/>
<dbReference type="OrthoDB" id="7691828at2759"/>
<feature type="non-terminal residue" evidence="1">
    <location>
        <position position="142"/>
    </location>
</feature>
<dbReference type="VEuPathDB" id="VectorBase:ISCI024721"/>
<evidence type="ECO:0000313" key="3">
    <source>
        <dbReference type="Proteomes" id="UP000001555"/>
    </source>
</evidence>
<proteinExistence type="predicted"/>
<reference evidence="1 3" key="1">
    <citation type="submission" date="2008-03" db="EMBL/GenBank/DDBJ databases">
        <title>Annotation of Ixodes scapularis.</title>
        <authorList>
            <consortium name="Ixodes scapularis Genome Project Consortium"/>
            <person name="Caler E."/>
            <person name="Hannick L.I."/>
            <person name="Bidwell S."/>
            <person name="Joardar V."/>
            <person name="Thiagarajan M."/>
            <person name="Amedeo P."/>
            <person name="Galinsky K.J."/>
            <person name="Schobel S."/>
            <person name="Inman J."/>
            <person name="Hostetler J."/>
            <person name="Miller J."/>
            <person name="Hammond M."/>
            <person name="Megy K."/>
            <person name="Lawson D."/>
            <person name="Kodira C."/>
            <person name="Sutton G."/>
            <person name="Meyer J."/>
            <person name="Hill C.A."/>
            <person name="Birren B."/>
            <person name="Nene V."/>
            <person name="Collins F."/>
            <person name="Alarcon-Chaidez F."/>
            <person name="Wikel S."/>
            <person name="Strausberg R."/>
        </authorList>
    </citation>
    <scope>NUCLEOTIDE SEQUENCE [LARGE SCALE GENOMIC DNA]</scope>
    <source>
        <strain evidence="3">Wikel</strain>
        <strain evidence="1">Wikel colony</strain>
    </source>
</reference>
<dbReference type="InParanoid" id="B7Q5M0"/>
<gene>
    <name evidence="1" type="ORF">IscW_ISCW024721</name>
</gene>
<dbReference type="PANTHER" id="PTHR46579:SF1">
    <property type="entry name" value="F5_8 TYPE C DOMAIN-CONTAINING PROTEIN"/>
    <property type="match status" value="1"/>
</dbReference>